<evidence type="ECO:0000313" key="2">
    <source>
        <dbReference type="Proteomes" id="UP000239814"/>
    </source>
</evidence>
<proteinExistence type="predicted"/>
<dbReference type="RefSeq" id="WP_105943368.1">
    <property type="nucleotide sequence ID" value="NZ_CP027433.1"/>
</dbReference>
<accession>A0A2S0KJ12</accession>
<evidence type="ECO:0000313" key="1">
    <source>
        <dbReference type="EMBL" id="AVM01664.1"/>
    </source>
</evidence>
<name>A0A2S0KJ12_9ACTN</name>
<dbReference type="Proteomes" id="UP000239814">
    <property type="component" value="Chromosome"/>
</dbReference>
<dbReference type="AlphaFoldDB" id="A0A2S0KJ12"/>
<dbReference type="KEGG" id="git:C6V83_16760"/>
<protein>
    <submittedName>
        <fullName evidence="1">Uncharacterized protein</fullName>
    </submittedName>
</protein>
<gene>
    <name evidence="1" type="ORF">C6V83_16760</name>
</gene>
<keyword evidence="2" id="KW-1185">Reference proteome</keyword>
<dbReference type="EMBL" id="CP027433">
    <property type="protein sequence ID" value="AVM01664.1"/>
    <property type="molecule type" value="Genomic_DNA"/>
</dbReference>
<reference evidence="1 2" key="1">
    <citation type="submission" date="2018-03" db="EMBL/GenBank/DDBJ databases">
        <title>Characteristics and genome of n-alkane degrading marine bacteria Gordonia iterans isolated from crude oil contaminated in Tae-an, South Korea.</title>
        <authorList>
            <person name="Lee S.-S."/>
            <person name="Kim H."/>
        </authorList>
    </citation>
    <scope>NUCLEOTIDE SEQUENCE [LARGE SCALE GENOMIC DNA]</scope>
    <source>
        <strain evidence="1 2">Co17</strain>
    </source>
</reference>
<organism evidence="1 2">
    <name type="scientific">Gordonia iterans</name>
    <dbReference type="NCBI Taxonomy" id="1004901"/>
    <lineage>
        <taxon>Bacteria</taxon>
        <taxon>Bacillati</taxon>
        <taxon>Actinomycetota</taxon>
        <taxon>Actinomycetes</taxon>
        <taxon>Mycobacteriales</taxon>
        <taxon>Gordoniaceae</taxon>
        <taxon>Gordonia</taxon>
    </lineage>
</organism>
<sequence>MNPDANTDGVPTIPKADRVGYRTARHSAYSATVRSWVDGASGVASTFGVGEEILSAATEFTKAAVSDDTAKQLAGVLGGTEVVRKFFDFSGAALSLGSDLQSIGSAVRGEAGSPGEKFAAGAAASSSLLKHLGTLTVVGGQGAAAIGLVGSALPFIGAGVLIGIAGAFAAQAAAKKAHRESRATAAEKRATQHAQAGGAGVRVMVGGGGSQLQQLRMNVESLAAAFRKVRSDLESTERTEVGPKSTAIRALIGGSSDPKYAAALEGIAGAIQSMRATQQRLSVSEAALRNVAQNL</sequence>